<dbReference type="Proteomes" id="UP000253919">
    <property type="component" value="Unassembled WGS sequence"/>
</dbReference>
<gene>
    <name evidence="2" type="ORF">AHMF7616_04382</name>
</gene>
<accession>A0A369QN46</accession>
<dbReference type="OrthoDB" id="707849at2"/>
<evidence type="ECO:0000313" key="2">
    <source>
        <dbReference type="EMBL" id="RDC65752.1"/>
    </source>
</evidence>
<keyword evidence="3" id="KW-1185">Reference proteome</keyword>
<feature type="signal peptide" evidence="1">
    <location>
        <begin position="1"/>
        <end position="19"/>
    </location>
</feature>
<dbReference type="InterPro" id="IPR025396">
    <property type="entry name" value="DUF4302"/>
</dbReference>
<evidence type="ECO:0000313" key="3">
    <source>
        <dbReference type="Proteomes" id="UP000253919"/>
    </source>
</evidence>
<name>A0A369QN46_9BACT</name>
<dbReference type="EMBL" id="QASA01000001">
    <property type="protein sequence ID" value="RDC65752.1"/>
    <property type="molecule type" value="Genomic_DNA"/>
</dbReference>
<protein>
    <recommendedName>
        <fullName evidence="4">DUF4302 domain-containing protein</fullName>
    </recommendedName>
</protein>
<sequence length="443" mass="48648">MKKIYLLSLLLLLLFTACQQDNNDPAPGQRPEERLSQALTDYKTQLVSAPYGWKATLKPNGGGLYSFFFKFNENDRVAMSADISSGAAGPPAETTYRLKGMQVPALIFDTYSPLHILADPDPQALLKTVGLPGEPGQGLFSDFEFTIDSLATNVVQLTGNLQQSKMILVPATQEEFNAYTAGQLKVVIDQTTAYQKANPFIYLLSGDGTRVQVNINAATKTFSLISLANGNVQILNSLFTYTTRGILLEPALVVNGTAIQELFWDSANQVFYAEINGSRVEVQSSPTPIIPLHNFVGVTFNTIAVPPQALPGWSPDFTSKQQQAASAILAGPYALRLDYMYFLFDVQSRTMALNIIVYQGNNGFLALYPFSYTKTADGVYNFTAQTPNGNAQVIAEDMSPLLNHINNDNFTMDFFQDPDAGTLGQMKSVQNPEFYFTGEFQTN</sequence>
<organism evidence="2 3">
    <name type="scientific">Adhaeribacter pallidiroseus</name>
    <dbReference type="NCBI Taxonomy" id="2072847"/>
    <lineage>
        <taxon>Bacteria</taxon>
        <taxon>Pseudomonadati</taxon>
        <taxon>Bacteroidota</taxon>
        <taxon>Cytophagia</taxon>
        <taxon>Cytophagales</taxon>
        <taxon>Hymenobacteraceae</taxon>
        <taxon>Adhaeribacter</taxon>
    </lineage>
</organism>
<dbReference type="RefSeq" id="WP_115374714.1">
    <property type="nucleotide sequence ID" value="NZ_QASA01000001.1"/>
</dbReference>
<evidence type="ECO:0008006" key="4">
    <source>
        <dbReference type="Google" id="ProtNLM"/>
    </source>
</evidence>
<comment type="caution">
    <text evidence="2">The sequence shown here is derived from an EMBL/GenBank/DDBJ whole genome shotgun (WGS) entry which is preliminary data.</text>
</comment>
<dbReference type="AlphaFoldDB" id="A0A369QN46"/>
<keyword evidence="1" id="KW-0732">Signal</keyword>
<dbReference type="PROSITE" id="PS51257">
    <property type="entry name" value="PROKAR_LIPOPROTEIN"/>
    <property type="match status" value="1"/>
</dbReference>
<dbReference type="Pfam" id="PF14135">
    <property type="entry name" value="DUF4302"/>
    <property type="match status" value="1"/>
</dbReference>
<proteinExistence type="predicted"/>
<evidence type="ECO:0000256" key="1">
    <source>
        <dbReference type="SAM" id="SignalP"/>
    </source>
</evidence>
<reference evidence="2 3" key="1">
    <citation type="submission" date="2018-04" db="EMBL/GenBank/DDBJ databases">
        <title>Adhaeribacter sp. HMF7616 genome sequencing and assembly.</title>
        <authorList>
            <person name="Kang H."/>
            <person name="Kang J."/>
            <person name="Cha I."/>
            <person name="Kim H."/>
            <person name="Joh K."/>
        </authorList>
    </citation>
    <scope>NUCLEOTIDE SEQUENCE [LARGE SCALE GENOMIC DNA]</scope>
    <source>
        <strain evidence="2 3">HMF7616</strain>
    </source>
</reference>
<feature type="chain" id="PRO_5016885118" description="DUF4302 domain-containing protein" evidence="1">
    <location>
        <begin position="20"/>
        <end position="443"/>
    </location>
</feature>